<dbReference type="AlphaFoldDB" id="A0A3G1KZ16"/>
<comment type="similarity">
    <text evidence="1">Belongs to the ABC transporter superfamily.</text>
</comment>
<accession>A0A3G1KZ16</accession>
<dbReference type="PANTHER" id="PTHR43117">
    <property type="entry name" value="OSMOPROTECTANT IMPORT ATP-BINDING PROTEIN OSMV"/>
    <property type="match status" value="1"/>
</dbReference>
<dbReference type="PANTHER" id="PTHR43117:SF4">
    <property type="entry name" value="OSMOPROTECTANT IMPORT ATP-BINDING PROTEIN OSMV"/>
    <property type="match status" value="1"/>
</dbReference>
<dbReference type="RefSeq" id="WP_148136819.1">
    <property type="nucleotide sequence ID" value="NZ_CP017634.1"/>
</dbReference>
<dbReference type="Proteomes" id="UP000323521">
    <property type="component" value="Chromosome"/>
</dbReference>
<dbReference type="EMBL" id="CP017634">
    <property type="protein sequence ID" value="ATW27455.1"/>
    <property type="molecule type" value="Genomic_DNA"/>
</dbReference>
<dbReference type="FunFam" id="3.40.50.300:FF:000425">
    <property type="entry name" value="Probable ABC transporter, ATP-binding subunit"/>
    <property type="match status" value="1"/>
</dbReference>
<dbReference type="PROSITE" id="PS50893">
    <property type="entry name" value="ABC_TRANSPORTER_2"/>
    <property type="match status" value="1"/>
</dbReference>
<evidence type="ECO:0000256" key="5">
    <source>
        <dbReference type="ARBA" id="ARBA00066388"/>
    </source>
</evidence>
<evidence type="ECO:0000313" key="7">
    <source>
        <dbReference type="EMBL" id="ATW27455.1"/>
    </source>
</evidence>
<evidence type="ECO:0000313" key="8">
    <source>
        <dbReference type="Proteomes" id="UP000323521"/>
    </source>
</evidence>
<gene>
    <name evidence="7" type="ORF">DCMF_24300</name>
</gene>
<dbReference type="SMART" id="SM00382">
    <property type="entry name" value="AAA"/>
    <property type="match status" value="1"/>
</dbReference>
<evidence type="ECO:0000256" key="1">
    <source>
        <dbReference type="ARBA" id="ARBA00005417"/>
    </source>
</evidence>
<dbReference type="OrthoDB" id="9780431at2"/>
<feature type="domain" description="ABC transporter" evidence="6">
    <location>
        <begin position="2"/>
        <end position="236"/>
    </location>
</feature>
<dbReference type="GO" id="GO:0015418">
    <property type="term" value="F:ABC-type quaternary ammonium compound transporting activity"/>
    <property type="evidence" value="ECO:0007669"/>
    <property type="project" value="UniProtKB-EC"/>
</dbReference>
<evidence type="ECO:0000259" key="6">
    <source>
        <dbReference type="PROSITE" id="PS50893"/>
    </source>
</evidence>
<proteinExistence type="inferred from homology"/>
<sequence>MIALQEVCKFYDDLKAVDHLSLEVAEGEICVLLGKSGCGKSTTLKMINRLIPSTSGQIKVNGKNVEDYVVENLRRSIGYVVQSIGLFPYMTVEHNISLVPQMLKWDKKKTRARVEELLELVGLDVDLYIHKYPGELSGGEAQRVGVARALAADPPIILMDEPFGAVDPINRTRLQKEFVRIQKQLHKTVVFVTHDIEEALKIGDKIGIMDKGVLQNFAPPEKIMSGGNQAFVRDFLGEDYFLKILSRFPIADYLVSFSAPVTDYKLCLPAASNLQNALAMMVSQGEMKTAVQGENGTMLGEINLDTVLRVLKRSE</sequence>
<keyword evidence="8" id="KW-1185">Reference proteome</keyword>
<dbReference type="EC" id="7.6.2.9" evidence="5"/>
<dbReference type="SUPFAM" id="SSF52540">
    <property type="entry name" value="P-loop containing nucleoside triphosphate hydrolases"/>
    <property type="match status" value="1"/>
</dbReference>
<keyword evidence="4" id="KW-0067">ATP-binding</keyword>
<keyword evidence="2" id="KW-0813">Transport</keyword>
<dbReference type="GO" id="GO:0016887">
    <property type="term" value="F:ATP hydrolysis activity"/>
    <property type="evidence" value="ECO:0007669"/>
    <property type="project" value="InterPro"/>
</dbReference>
<organism evidence="7 8">
    <name type="scientific">Formimonas warabiya</name>
    <dbReference type="NCBI Taxonomy" id="1761012"/>
    <lineage>
        <taxon>Bacteria</taxon>
        <taxon>Bacillati</taxon>
        <taxon>Bacillota</taxon>
        <taxon>Clostridia</taxon>
        <taxon>Eubacteriales</taxon>
        <taxon>Peptococcaceae</taxon>
        <taxon>Candidatus Formimonas</taxon>
    </lineage>
</organism>
<dbReference type="Gene3D" id="3.40.50.300">
    <property type="entry name" value="P-loop containing nucleotide triphosphate hydrolases"/>
    <property type="match status" value="1"/>
</dbReference>
<dbReference type="KEGG" id="fwa:DCMF_24300"/>
<dbReference type="GO" id="GO:0005524">
    <property type="term" value="F:ATP binding"/>
    <property type="evidence" value="ECO:0007669"/>
    <property type="project" value="UniProtKB-KW"/>
</dbReference>
<keyword evidence="3" id="KW-0547">Nucleotide-binding</keyword>
<evidence type="ECO:0000256" key="3">
    <source>
        <dbReference type="ARBA" id="ARBA00022741"/>
    </source>
</evidence>
<evidence type="ECO:0000256" key="4">
    <source>
        <dbReference type="ARBA" id="ARBA00022840"/>
    </source>
</evidence>
<name>A0A3G1KZ16_FORW1</name>
<dbReference type="InterPro" id="IPR003593">
    <property type="entry name" value="AAA+_ATPase"/>
</dbReference>
<dbReference type="InterPro" id="IPR017871">
    <property type="entry name" value="ABC_transporter-like_CS"/>
</dbReference>
<evidence type="ECO:0000256" key="2">
    <source>
        <dbReference type="ARBA" id="ARBA00022448"/>
    </source>
</evidence>
<dbReference type="InterPro" id="IPR003439">
    <property type="entry name" value="ABC_transporter-like_ATP-bd"/>
</dbReference>
<reference evidence="7 8" key="1">
    <citation type="submission" date="2016-10" db="EMBL/GenBank/DDBJ databases">
        <title>Complete Genome Sequence of Peptococcaceae strain DCMF.</title>
        <authorList>
            <person name="Edwards R.J."/>
            <person name="Holland S.I."/>
            <person name="Deshpande N.P."/>
            <person name="Wong Y.K."/>
            <person name="Ertan H."/>
            <person name="Manefield M."/>
            <person name="Russell T.L."/>
            <person name="Lee M.J."/>
        </authorList>
    </citation>
    <scope>NUCLEOTIDE SEQUENCE [LARGE SCALE GENOMIC DNA]</scope>
    <source>
        <strain evidence="7 8">DCMF</strain>
    </source>
</reference>
<protein>
    <recommendedName>
        <fullName evidence="5">ABC-type quaternary amine transporter</fullName>
        <ecNumber evidence="5">7.6.2.9</ecNumber>
    </recommendedName>
</protein>
<dbReference type="InterPro" id="IPR027417">
    <property type="entry name" value="P-loop_NTPase"/>
</dbReference>
<dbReference type="Pfam" id="PF00005">
    <property type="entry name" value="ABC_tran"/>
    <property type="match status" value="1"/>
</dbReference>
<dbReference type="PROSITE" id="PS00211">
    <property type="entry name" value="ABC_TRANSPORTER_1"/>
    <property type="match status" value="1"/>
</dbReference>